<evidence type="ECO:0000256" key="4">
    <source>
        <dbReference type="ARBA" id="ARBA00022999"/>
    </source>
</evidence>
<dbReference type="InterPro" id="IPR000980">
    <property type="entry name" value="SH2"/>
</dbReference>
<dbReference type="InterPro" id="IPR001496">
    <property type="entry name" value="SOCS_box"/>
</dbReference>
<dbReference type="PROSITE" id="PS50001">
    <property type="entry name" value="SH2"/>
    <property type="match status" value="1"/>
</dbReference>
<sequence length="305" mass="34779">MKFLMTPQDFVACNCSLKSRFQGNHPKDLDKIFKFSTVARFHSGLATETQPFFDSERKVHGKNMCHKSRPIIHLLQSGGSQQKRNLPAVAAGPEEEGQDITHDDSGFGSGGSDLSICFYKPLSWCINDLQKLQVTHNELEQSCFFFGDTDSDTARRLLRRASVGTFLVRNSSDSRFLYSLSMMTERGATSVRIVYENGLFQFDCDQRIKDAMPRFESVLALLDFYVLLSQEGGNQVWRWEESSGNKHMKMTLLKPKRSSVPSLAHLTRVKVNQCLENVFFPHLSVDRLHISSKLKDFLKAYPYRS</sequence>
<dbReference type="GO" id="GO:0046935">
    <property type="term" value="F:1-phosphatidylinositol-3-kinase regulator activity"/>
    <property type="evidence" value="ECO:0007669"/>
    <property type="project" value="TreeGrafter"/>
</dbReference>
<evidence type="ECO:0000256" key="5">
    <source>
        <dbReference type="PROSITE-ProRule" id="PRU00191"/>
    </source>
</evidence>
<keyword evidence="2" id="KW-0734">Signal transduction inhibitor</keyword>
<keyword evidence="3" id="KW-0833">Ubl conjugation pathway</keyword>
<dbReference type="EMBL" id="BLXT01007728">
    <property type="protein sequence ID" value="GFO41834.1"/>
    <property type="molecule type" value="Genomic_DNA"/>
</dbReference>
<accession>A0AAV4DCE1</accession>
<evidence type="ECO:0000313" key="10">
    <source>
        <dbReference type="Proteomes" id="UP000735302"/>
    </source>
</evidence>
<gene>
    <name evidence="9" type="ORF">PoB_006833900</name>
</gene>
<dbReference type="InterPro" id="IPR036036">
    <property type="entry name" value="SOCS_box-like_dom_sf"/>
</dbReference>
<dbReference type="GO" id="GO:0046854">
    <property type="term" value="P:phosphatidylinositol phosphate biosynthetic process"/>
    <property type="evidence" value="ECO:0007669"/>
    <property type="project" value="TreeGrafter"/>
</dbReference>
<dbReference type="GO" id="GO:0009968">
    <property type="term" value="P:negative regulation of signal transduction"/>
    <property type="evidence" value="ECO:0007669"/>
    <property type="project" value="UniProtKB-KW"/>
</dbReference>
<name>A0AAV4DCE1_9GAST</name>
<evidence type="ECO:0000259" key="8">
    <source>
        <dbReference type="PROSITE" id="PS50225"/>
    </source>
</evidence>
<dbReference type="PROSITE" id="PS50225">
    <property type="entry name" value="SOCS"/>
    <property type="match status" value="1"/>
</dbReference>
<dbReference type="PANTHER" id="PTHR10155:SF16">
    <property type="entry name" value="SUPPRESSOR OF CYTOKINE SIGNALING 2"/>
    <property type="match status" value="1"/>
</dbReference>
<evidence type="ECO:0000313" key="9">
    <source>
        <dbReference type="EMBL" id="GFO41834.1"/>
    </source>
</evidence>
<dbReference type="InterPro" id="IPR036860">
    <property type="entry name" value="SH2_dom_sf"/>
</dbReference>
<evidence type="ECO:0000259" key="7">
    <source>
        <dbReference type="PROSITE" id="PS50001"/>
    </source>
</evidence>
<dbReference type="SMART" id="SM00969">
    <property type="entry name" value="SOCS_box"/>
    <property type="match status" value="1"/>
</dbReference>
<dbReference type="Pfam" id="PF00017">
    <property type="entry name" value="SH2"/>
    <property type="match status" value="1"/>
</dbReference>
<dbReference type="SUPFAM" id="SSF55550">
    <property type="entry name" value="SH2 domain"/>
    <property type="match status" value="1"/>
</dbReference>
<feature type="domain" description="SH2" evidence="7">
    <location>
        <begin position="144"/>
        <end position="225"/>
    </location>
</feature>
<feature type="region of interest" description="Disordered" evidence="6">
    <location>
        <begin position="80"/>
        <end position="104"/>
    </location>
</feature>
<dbReference type="SUPFAM" id="SSF158235">
    <property type="entry name" value="SOCS box-like"/>
    <property type="match status" value="1"/>
</dbReference>
<reference evidence="9 10" key="1">
    <citation type="journal article" date="2021" name="Elife">
        <title>Chloroplast acquisition without the gene transfer in kleptoplastic sea slugs, Plakobranchus ocellatus.</title>
        <authorList>
            <person name="Maeda T."/>
            <person name="Takahashi S."/>
            <person name="Yoshida T."/>
            <person name="Shimamura S."/>
            <person name="Takaki Y."/>
            <person name="Nagai Y."/>
            <person name="Toyoda A."/>
            <person name="Suzuki Y."/>
            <person name="Arimoto A."/>
            <person name="Ishii H."/>
            <person name="Satoh N."/>
            <person name="Nishiyama T."/>
            <person name="Hasebe M."/>
            <person name="Maruyama T."/>
            <person name="Minagawa J."/>
            <person name="Obokata J."/>
            <person name="Shigenobu S."/>
        </authorList>
    </citation>
    <scope>NUCLEOTIDE SEQUENCE [LARGE SCALE GENOMIC DNA]</scope>
</reference>
<organism evidence="9 10">
    <name type="scientific">Plakobranchus ocellatus</name>
    <dbReference type="NCBI Taxonomy" id="259542"/>
    <lineage>
        <taxon>Eukaryota</taxon>
        <taxon>Metazoa</taxon>
        <taxon>Spiralia</taxon>
        <taxon>Lophotrochozoa</taxon>
        <taxon>Mollusca</taxon>
        <taxon>Gastropoda</taxon>
        <taxon>Heterobranchia</taxon>
        <taxon>Euthyneura</taxon>
        <taxon>Panpulmonata</taxon>
        <taxon>Sacoglossa</taxon>
        <taxon>Placobranchoidea</taxon>
        <taxon>Plakobranchidae</taxon>
        <taxon>Plakobranchus</taxon>
    </lineage>
</organism>
<evidence type="ECO:0000256" key="3">
    <source>
        <dbReference type="ARBA" id="ARBA00022786"/>
    </source>
</evidence>
<feature type="domain" description="SOCS box" evidence="8">
    <location>
        <begin position="247"/>
        <end position="304"/>
    </location>
</feature>
<comment type="caution">
    <text evidence="9">The sequence shown here is derived from an EMBL/GenBank/DDBJ whole genome shotgun (WGS) entry which is preliminary data.</text>
</comment>
<dbReference type="SMART" id="SM00252">
    <property type="entry name" value="SH2"/>
    <property type="match status" value="1"/>
</dbReference>
<evidence type="ECO:0000256" key="1">
    <source>
        <dbReference type="ARBA" id="ARBA00022604"/>
    </source>
</evidence>
<dbReference type="GO" id="GO:0005942">
    <property type="term" value="C:phosphatidylinositol 3-kinase complex"/>
    <property type="evidence" value="ECO:0007669"/>
    <property type="project" value="TreeGrafter"/>
</dbReference>
<evidence type="ECO:0000256" key="6">
    <source>
        <dbReference type="SAM" id="MobiDB-lite"/>
    </source>
</evidence>
<dbReference type="CDD" id="cd09923">
    <property type="entry name" value="SH2_SOCS_family"/>
    <property type="match status" value="1"/>
</dbReference>
<protein>
    <submittedName>
        <fullName evidence="9">Suppressor of cytokine signaling 2</fullName>
    </submittedName>
</protein>
<dbReference type="AlphaFoldDB" id="A0AAV4DCE1"/>
<dbReference type="Pfam" id="PF07525">
    <property type="entry name" value="SOCS_box"/>
    <property type="match status" value="1"/>
</dbReference>
<dbReference type="Gene3D" id="3.30.505.10">
    <property type="entry name" value="SH2 domain"/>
    <property type="match status" value="1"/>
</dbReference>
<keyword evidence="10" id="KW-1185">Reference proteome</keyword>
<keyword evidence="1" id="KW-0341">Growth regulation</keyword>
<dbReference type="Proteomes" id="UP000735302">
    <property type="component" value="Unassembled WGS sequence"/>
</dbReference>
<dbReference type="GO" id="GO:0035556">
    <property type="term" value="P:intracellular signal transduction"/>
    <property type="evidence" value="ECO:0007669"/>
    <property type="project" value="InterPro"/>
</dbReference>
<keyword evidence="4 5" id="KW-0727">SH2 domain</keyword>
<dbReference type="PANTHER" id="PTHR10155">
    <property type="entry name" value="PHOSPHATIDYLINOSITOL 3-KINASE REGULATORY SUBUNIT"/>
    <property type="match status" value="1"/>
</dbReference>
<dbReference type="Gene3D" id="1.10.750.20">
    <property type="entry name" value="SOCS box"/>
    <property type="match status" value="1"/>
</dbReference>
<proteinExistence type="predicted"/>
<evidence type="ECO:0000256" key="2">
    <source>
        <dbReference type="ARBA" id="ARBA00022700"/>
    </source>
</evidence>